<comment type="caution">
    <text evidence="1">The sequence shown here is derived from an EMBL/GenBank/DDBJ whole genome shotgun (WGS) entry which is preliminary data.</text>
</comment>
<dbReference type="RefSeq" id="WP_212521249.1">
    <property type="nucleotide sequence ID" value="NZ_JAGSOH010000115.1"/>
</dbReference>
<accession>A0A941EM82</accession>
<organism evidence="1 2">
    <name type="scientific">Actinospica acidithermotolerans</name>
    <dbReference type="NCBI Taxonomy" id="2828514"/>
    <lineage>
        <taxon>Bacteria</taxon>
        <taxon>Bacillati</taxon>
        <taxon>Actinomycetota</taxon>
        <taxon>Actinomycetes</taxon>
        <taxon>Catenulisporales</taxon>
        <taxon>Actinospicaceae</taxon>
        <taxon>Actinospica</taxon>
    </lineage>
</organism>
<name>A0A941EM82_9ACTN</name>
<protein>
    <submittedName>
        <fullName evidence="1">Uncharacterized protein</fullName>
    </submittedName>
</protein>
<dbReference type="AlphaFoldDB" id="A0A941EM82"/>
<keyword evidence="2" id="KW-1185">Reference proteome</keyword>
<evidence type="ECO:0000313" key="1">
    <source>
        <dbReference type="EMBL" id="MBR7830119.1"/>
    </source>
</evidence>
<proteinExistence type="predicted"/>
<reference evidence="1" key="1">
    <citation type="submission" date="2021-04" db="EMBL/GenBank/DDBJ databases">
        <title>Genome based classification of Actinospica acidithermotolerans sp. nov., an actinobacterium isolated from an Indonesian hot spring.</title>
        <authorList>
            <person name="Kusuma A.B."/>
            <person name="Putra K.E."/>
            <person name="Nafisah S."/>
            <person name="Loh J."/>
            <person name="Nouioui I."/>
            <person name="Goodfellow M."/>
        </authorList>
    </citation>
    <scope>NUCLEOTIDE SEQUENCE</scope>
    <source>
        <strain evidence="1">MGRD01-02</strain>
    </source>
</reference>
<dbReference type="Proteomes" id="UP000676325">
    <property type="component" value="Unassembled WGS sequence"/>
</dbReference>
<dbReference type="EMBL" id="JAGSOH010000115">
    <property type="protein sequence ID" value="MBR7830119.1"/>
    <property type="molecule type" value="Genomic_DNA"/>
</dbReference>
<gene>
    <name evidence="1" type="ORF">KDK95_27700</name>
</gene>
<sequence>MSYPTGTLLPRSKFARENVAKGKVEGVAESVLRVLDRRGIELTPAAREHIAACEDVEIARTWLDEAVTAANYTDLTGLDAL</sequence>
<evidence type="ECO:0000313" key="2">
    <source>
        <dbReference type="Proteomes" id="UP000676325"/>
    </source>
</evidence>